<dbReference type="Proteomes" id="UP000050761">
    <property type="component" value="Unassembled WGS sequence"/>
</dbReference>
<sequence length="222" mass="24208">MPKEALRCTEWHSCVVHEFRSKLLSLASRSPLKVEQGVWECHCPFCSFEEKQPFFCCPNIGGAPSEIQIPPQRSAPTTPSATQYQKWAGPRVAIGAGVGKAQGARRGGGGGTIPRGASSAENCRLEAEIISAGKWQVVGGKRQRRRGRTEYLIIGEVTKPIPPFGRPSSPSEPIHPLNPAHLEGVEARSLAVPSPPVKEQRRQRAIRVGRCAADAQEWRTDC</sequence>
<reference evidence="2 3" key="1">
    <citation type="submission" date="2018-11" db="EMBL/GenBank/DDBJ databases">
        <authorList>
            <consortium name="Pathogen Informatics"/>
        </authorList>
    </citation>
    <scope>NUCLEOTIDE SEQUENCE [LARGE SCALE GENOMIC DNA]</scope>
</reference>
<evidence type="ECO:0000313" key="2">
    <source>
        <dbReference type="EMBL" id="VDO78978.1"/>
    </source>
</evidence>
<accession>A0A183FNH5</accession>
<reference evidence="4" key="2">
    <citation type="submission" date="2019-09" db="UniProtKB">
        <authorList>
            <consortium name="WormBaseParasite"/>
        </authorList>
    </citation>
    <scope>IDENTIFICATION</scope>
</reference>
<feature type="compositionally biased region" description="Gly residues" evidence="1">
    <location>
        <begin position="99"/>
        <end position="113"/>
    </location>
</feature>
<dbReference type="AlphaFoldDB" id="A0A183FNH5"/>
<dbReference type="WBParaSite" id="HPBE_0000905201-mRNA-1">
    <property type="protein sequence ID" value="HPBE_0000905201-mRNA-1"/>
    <property type="gene ID" value="HPBE_0000905201"/>
</dbReference>
<proteinExistence type="predicted"/>
<accession>A0A3P8BR64</accession>
<keyword evidence="3" id="KW-1185">Reference proteome</keyword>
<protein>
    <submittedName>
        <fullName evidence="2 4">Uncharacterized protein</fullName>
    </submittedName>
</protein>
<feature type="region of interest" description="Disordered" evidence="1">
    <location>
        <begin position="99"/>
        <end position="118"/>
    </location>
</feature>
<gene>
    <name evidence="2" type="ORF">HPBE_LOCUS9053</name>
</gene>
<evidence type="ECO:0000313" key="4">
    <source>
        <dbReference type="WBParaSite" id="HPBE_0000905201-mRNA-1"/>
    </source>
</evidence>
<dbReference type="EMBL" id="UZAH01026331">
    <property type="protein sequence ID" value="VDO78978.1"/>
    <property type="molecule type" value="Genomic_DNA"/>
</dbReference>
<evidence type="ECO:0000313" key="3">
    <source>
        <dbReference type="Proteomes" id="UP000050761"/>
    </source>
</evidence>
<evidence type="ECO:0000256" key="1">
    <source>
        <dbReference type="SAM" id="MobiDB-lite"/>
    </source>
</evidence>
<name>A0A183FNH5_HELPZ</name>
<organism evidence="3 4">
    <name type="scientific">Heligmosomoides polygyrus</name>
    <name type="common">Parasitic roundworm</name>
    <dbReference type="NCBI Taxonomy" id="6339"/>
    <lineage>
        <taxon>Eukaryota</taxon>
        <taxon>Metazoa</taxon>
        <taxon>Ecdysozoa</taxon>
        <taxon>Nematoda</taxon>
        <taxon>Chromadorea</taxon>
        <taxon>Rhabditida</taxon>
        <taxon>Rhabditina</taxon>
        <taxon>Rhabditomorpha</taxon>
        <taxon>Strongyloidea</taxon>
        <taxon>Heligmosomidae</taxon>
        <taxon>Heligmosomoides</taxon>
    </lineage>
</organism>